<keyword evidence="2" id="KW-1185">Reference proteome</keyword>
<proteinExistence type="predicted"/>
<dbReference type="EMBL" id="OY660868">
    <property type="protein sequence ID" value="CAJ1056926.1"/>
    <property type="molecule type" value="Genomic_DNA"/>
</dbReference>
<evidence type="ECO:0000313" key="2">
    <source>
        <dbReference type="Proteomes" id="UP001178508"/>
    </source>
</evidence>
<gene>
    <name evidence="1" type="ORF">XNOV1_A020530</name>
</gene>
<name>A0AAV1F880_XYRNO</name>
<evidence type="ECO:0000313" key="1">
    <source>
        <dbReference type="EMBL" id="CAJ1056926.1"/>
    </source>
</evidence>
<accession>A0AAV1F880</accession>
<sequence>MSLQDPEGVTTALAALLSLSWCGGLCGRTQSLLVWRAPLWISSSASPGVGDLSVAVFSLSWCGGPLCGCIQSPLL</sequence>
<dbReference type="AlphaFoldDB" id="A0AAV1F880"/>
<organism evidence="1 2">
    <name type="scientific">Xyrichtys novacula</name>
    <name type="common">Pearly razorfish</name>
    <name type="synonym">Hemipteronotus novacula</name>
    <dbReference type="NCBI Taxonomy" id="13765"/>
    <lineage>
        <taxon>Eukaryota</taxon>
        <taxon>Metazoa</taxon>
        <taxon>Chordata</taxon>
        <taxon>Craniata</taxon>
        <taxon>Vertebrata</taxon>
        <taxon>Euteleostomi</taxon>
        <taxon>Actinopterygii</taxon>
        <taxon>Neopterygii</taxon>
        <taxon>Teleostei</taxon>
        <taxon>Neoteleostei</taxon>
        <taxon>Acanthomorphata</taxon>
        <taxon>Eupercaria</taxon>
        <taxon>Labriformes</taxon>
        <taxon>Labridae</taxon>
        <taxon>Xyrichtys</taxon>
    </lineage>
</organism>
<protein>
    <submittedName>
        <fullName evidence="1">Uncharacterized protein</fullName>
    </submittedName>
</protein>
<dbReference type="Proteomes" id="UP001178508">
    <property type="component" value="Chromosome 5"/>
</dbReference>
<reference evidence="1" key="1">
    <citation type="submission" date="2023-08" db="EMBL/GenBank/DDBJ databases">
        <authorList>
            <person name="Alioto T."/>
            <person name="Alioto T."/>
            <person name="Gomez Garrido J."/>
        </authorList>
    </citation>
    <scope>NUCLEOTIDE SEQUENCE</scope>
</reference>